<dbReference type="PROSITE" id="PS00455">
    <property type="entry name" value="AMP_BINDING"/>
    <property type="match status" value="1"/>
</dbReference>
<dbReference type="GO" id="GO:0005524">
    <property type="term" value="F:ATP binding"/>
    <property type="evidence" value="ECO:0007669"/>
    <property type="project" value="UniProtKB-KW"/>
</dbReference>
<dbReference type="PANTHER" id="PTHR43767">
    <property type="entry name" value="LONG-CHAIN-FATTY-ACID--COA LIGASE"/>
    <property type="match status" value="1"/>
</dbReference>
<dbReference type="PANTHER" id="PTHR43767:SF1">
    <property type="entry name" value="NONRIBOSOMAL PEPTIDE SYNTHASE PES1 (EUROFUNG)-RELATED"/>
    <property type="match status" value="1"/>
</dbReference>
<dbReference type="Gene3D" id="3.40.50.12780">
    <property type="entry name" value="N-terminal domain of ligase-like"/>
    <property type="match status" value="1"/>
</dbReference>
<keyword evidence="3" id="KW-0547">Nucleotide-binding</keyword>
<dbReference type="InterPro" id="IPR042099">
    <property type="entry name" value="ANL_N_sf"/>
</dbReference>
<evidence type="ECO:0000256" key="3">
    <source>
        <dbReference type="ARBA" id="ARBA00022741"/>
    </source>
</evidence>
<reference evidence="6 7" key="1">
    <citation type="journal article" date="2015" name="PLoS Negl. Trop. Dis.">
        <title>Haemophilus ducreyi Cutaneous Ulcer Strains Are Nearly Identical to Class I Genital Ulcer Strains.</title>
        <authorList>
            <person name="Gangaiah D."/>
            <person name="Webb K.M."/>
            <person name="Humphreys T.L."/>
            <person name="Fortney K.R."/>
            <person name="Toh E."/>
            <person name="Tai A."/>
            <person name="Katz S.S."/>
            <person name="Pillay A."/>
            <person name="Chen C.Y."/>
            <person name="Roberts S.A."/>
            <person name="Munson R.S.Jr."/>
            <person name="Spinola S.M."/>
        </authorList>
    </citation>
    <scope>NUCLEOTIDE SEQUENCE [LARGE SCALE GENOMIC DNA]</scope>
    <source>
        <strain evidence="7">CLU2</strain>
    </source>
</reference>
<dbReference type="SUPFAM" id="SSF56801">
    <property type="entry name" value="Acetyl-CoA synthetase-like"/>
    <property type="match status" value="1"/>
</dbReference>
<evidence type="ECO:0000313" key="7">
    <source>
        <dbReference type="Proteomes" id="UP000060132"/>
    </source>
</evidence>
<keyword evidence="4" id="KW-0067">ATP-binding</keyword>
<dbReference type="NCBIfam" id="NF006539">
    <property type="entry name" value="PRK09029.1"/>
    <property type="match status" value="1"/>
</dbReference>
<proteinExistence type="predicted"/>
<dbReference type="GO" id="GO:0008756">
    <property type="term" value="F:o-succinylbenzoate-CoA ligase activity"/>
    <property type="evidence" value="ECO:0007669"/>
    <property type="project" value="InterPro"/>
</dbReference>
<dbReference type="RefSeq" id="WP_010945146.1">
    <property type="nucleotide sequence ID" value="NZ_CP011218.1"/>
</dbReference>
<keyword evidence="2 6" id="KW-0436">Ligase</keyword>
<dbReference type="GO" id="GO:0009234">
    <property type="term" value="P:menaquinone biosynthetic process"/>
    <property type="evidence" value="ECO:0007669"/>
    <property type="project" value="UniProtKB-KW"/>
</dbReference>
<dbReference type="InterPro" id="IPR050237">
    <property type="entry name" value="ATP-dep_AMP-bd_enzyme"/>
</dbReference>
<dbReference type="CDD" id="cd17630">
    <property type="entry name" value="OSB_MenE-like"/>
    <property type="match status" value="1"/>
</dbReference>
<gene>
    <name evidence="6" type="ORF">RZ57_05065</name>
</gene>
<dbReference type="InterPro" id="IPR020845">
    <property type="entry name" value="AMP-binding_CS"/>
</dbReference>
<evidence type="ECO:0000256" key="4">
    <source>
        <dbReference type="ARBA" id="ARBA00022840"/>
    </source>
</evidence>
<sequence length="472" mass="52743">MVTFSLFPTAYWAEQKAQESAIIWQKGKQLDATAVPHQLSWADFHQTILKTAEYFHVQGITSTKLIAYSGQSKFNGLLCYCTALAIGVPILMLNPALNEGQRQTILSDNQVEFLITDQLFKDLLADILPQTTAYSLSELNIDQPATLTLTSGSTGSPKAVVHSIRNHLENAVGVCQLMHFTQTDCWLLSLPLFHVSGQGIVWRWLLQGATLYLNDAKAQFFDCLANVSHASLVPTQLQRYLKERGTNTLEQKFLLGGSAIPATLIQQAQQQGITTYAGYGMTEMASTICAVENEIDNVGRPLAGRSIRIVENEIWVKGAGLALGYWQKNGEIQPLVNQQGWLQTKDCGKWNQQGQLVVKGRLDNMFISGGENIQPEEIEQLIYQSSWVQQVFVLPKEDSEFGQRPVAIIQFNNGDFTENVTKLTAWLTDKLEKFKLPIAYYPLNIQDYEQQGNIKIARQQVQTALTKLLGQN</sequence>
<evidence type="ECO:0000256" key="1">
    <source>
        <dbReference type="ARBA" id="ARBA00022428"/>
    </source>
</evidence>
<feature type="domain" description="AMP-dependent synthetase/ligase" evidence="5">
    <location>
        <begin position="24"/>
        <end position="326"/>
    </location>
</feature>
<evidence type="ECO:0000313" key="6">
    <source>
        <dbReference type="EMBL" id="AKO32522.1"/>
    </source>
</evidence>
<dbReference type="InterPro" id="IPR010192">
    <property type="entry name" value="MenE"/>
</dbReference>
<dbReference type="Pfam" id="PF00501">
    <property type="entry name" value="AMP-binding"/>
    <property type="match status" value="1"/>
</dbReference>
<dbReference type="AlphaFoldDB" id="A0AAC8UCZ4"/>
<dbReference type="Gene3D" id="3.30.300.30">
    <property type="match status" value="1"/>
</dbReference>
<evidence type="ECO:0000259" key="5">
    <source>
        <dbReference type="Pfam" id="PF00501"/>
    </source>
</evidence>
<dbReference type="OMA" id="IHTWETL"/>
<dbReference type="InterPro" id="IPR000873">
    <property type="entry name" value="AMP-dep_synth/lig_dom"/>
</dbReference>
<dbReference type="NCBIfam" id="TIGR01923">
    <property type="entry name" value="menE"/>
    <property type="match status" value="1"/>
</dbReference>
<accession>A0AAC8UCZ4</accession>
<evidence type="ECO:0000256" key="2">
    <source>
        <dbReference type="ARBA" id="ARBA00022598"/>
    </source>
</evidence>
<dbReference type="EMBL" id="CP011219">
    <property type="protein sequence ID" value="AKO32522.1"/>
    <property type="molecule type" value="Genomic_DNA"/>
</dbReference>
<name>A0AAC8UCZ4_HAEDC</name>
<protein>
    <submittedName>
        <fullName evidence="6">O-succinylbenzoic acid--CoA ligase</fullName>
    </submittedName>
</protein>
<dbReference type="InterPro" id="IPR045851">
    <property type="entry name" value="AMP-bd_C_sf"/>
</dbReference>
<keyword evidence="1" id="KW-0474">Menaquinone biosynthesis</keyword>
<organism evidence="6 7">
    <name type="scientific">Haemophilus ducreyi</name>
    <dbReference type="NCBI Taxonomy" id="730"/>
    <lineage>
        <taxon>Bacteria</taxon>
        <taxon>Pseudomonadati</taxon>
        <taxon>Pseudomonadota</taxon>
        <taxon>Gammaproteobacteria</taxon>
        <taxon>Pasteurellales</taxon>
        <taxon>Pasteurellaceae</taxon>
        <taxon>Haemophilus</taxon>
    </lineage>
</organism>
<dbReference type="Proteomes" id="UP000060132">
    <property type="component" value="Chromosome"/>
</dbReference>